<evidence type="ECO:0000259" key="5">
    <source>
        <dbReference type="PROSITE" id="PS50932"/>
    </source>
</evidence>
<dbReference type="InterPro" id="IPR000843">
    <property type="entry name" value="HTH_LacI"/>
</dbReference>
<dbReference type="InterPro" id="IPR010982">
    <property type="entry name" value="Lambda_DNA-bd_dom_sf"/>
</dbReference>
<dbReference type="PRINTS" id="PR00036">
    <property type="entry name" value="HTHLACI"/>
</dbReference>
<proteinExistence type="predicted"/>
<dbReference type="InterPro" id="IPR028082">
    <property type="entry name" value="Peripla_BP_I"/>
</dbReference>
<dbReference type="Proteomes" id="UP000051291">
    <property type="component" value="Unassembled WGS sequence"/>
</dbReference>
<dbReference type="SMART" id="SM00354">
    <property type="entry name" value="HTH_LACI"/>
    <property type="match status" value="1"/>
</dbReference>
<reference evidence="6 7" key="1">
    <citation type="journal article" date="2015" name="Genome Announc.">
        <title>Expanding the biotechnology potential of lactobacilli through comparative genomics of 213 strains and associated genera.</title>
        <authorList>
            <person name="Sun Z."/>
            <person name="Harris H.M."/>
            <person name="McCann A."/>
            <person name="Guo C."/>
            <person name="Argimon S."/>
            <person name="Zhang W."/>
            <person name="Yang X."/>
            <person name="Jeffery I.B."/>
            <person name="Cooney J.C."/>
            <person name="Kagawa T.F."/>
            <person name="Liu W."/>
            <person name="Song Y."/>
            <person name="Salvetti E."/>
            <person name="Wrobel A."/>
            <person name="Rasinkangas P."/>
            <person name="Parkhill J."/>
            <person name="Rea M.C."/>
            <person name="O'Sullivan O."/>
            <person name="Ritari J."/>
            <person name="Douillard F.P."/>
            <person name="Paul Ross R."/>
            <person name="Yang R."/>
            <person name="Briner A.E."/>
            <person name="Felis G.E."/>
            <person name="de Vos W.M."/>
            <person name="Barrangou R."/>
            <person name="Klaenhammer T.R."/>
            <person name="Caufield P.W."/>
            <person name="Cui Y."/>
            <person name="Zhang H."/>
            <person name="O'Toole P.W."/>
        </authorList>
    </citation>
    <scope>NUCLEOTIDE SEQUENCE [LARGE SCALE GENOMIC DNA]</scope>
    <source>
        <strain evidence="6 7">DSM 20653</strain>
    </source>
</reference>
<evidence type="ECO:0000256" key="4">
    <source>
        <dbReference type="ARBA" id="ARBA00023163"/>
    </source>
</evidence>
<dbReference type="PATRIC" id="fig|1423820.4.peg.309"/>
<dbReference type="SUPFAM" id="SSF53822">
    <property type="entry name" value="Periplasmic binding protein-like I"/>
    <property type="match status" value="1"/>
</dbReference>
<feature type="domain" description="HTH lacI-type" evidence="5">
    <location>
        <begin position="3"/>
        <end position="57"/>
    </location>
</feature>
<keyword evidence="3" id="KW-0238">DNA-binding</keyword>
<evidence type="ECO:0000313" key="6">
    <source>
        <dbReference type="EMBL" id="KRM52755.1"/>
    </source>
</evidence>
<keyword evidence="4" id="KW-0804">Transcription</keyword>
<dbReference type="CDD" id="cd06291">
    <property type="entry name" value="PBP1_Qymf-like"/>
    <property type="match status" value="1"/>
</dbReference>
<dbReference type="GO" id="GO:0000976">
    <property type="term" value="F:transcription cis-regulatory region binding"/>
    <property type="evidence" value="ECO:0007669"/>
    <property type="project" value="TreeGrafter"/>
</dbReference>
<evidence type="ECO:0000256" key="1">
    <source>
        <dbReference type="ARBA" id="ARBA00022491"/>
    </source>
</evidence>
<accession>A0A0R1ZPP8</accession>
<dbReference type="PROSITE" id="PS50932">
    <property type="entry name" value="HTH_LACI_2"/>
    <property type="match status" value="1"/>
</dbReference>
<keyword evidence="2" id="KW-0805">Transcription regulation</keyword>
<dbReference type="STRING" id="1423820.FC64_GL000309"/>
<comment type="caution">
    <text evidence="6">The sequence shown here is derived from an EMBL/GenBank/DDBJ whole genome shotgun (WGS) entry which is preliminary data.</text>
</comment>
<dbReference type="EMBL" id="AYYZ01000015">
    <property type="protein sequence ID" value="KRM52755.1"/>
    <property type="molecule type" value="Genomic_DNA"/>
</dbReference>
<dbReference type="Pfam" id="PF00356">
    <property type="entry name" value="LacI"/>
    <property type="match status" value="1"/>
</dbReference>
<organism evidence="6 7">
    <name type="scientific">Ligilactobacillus araffinosus DSM 20653</name>
    <dbReference type="NCBI Taxonomy" id="1423820"/>
    <lineage>
        <taxon>Bacteria</taxon>
        <taxon>Bacillati</taxon>
        <taxon>Bacillota</taxon>
        <taxon>Bacilli</taxon>
        <taxon>Lactobacillales</taxon>
        <taxon>Lactobacillaceae</taxon>
        <taxon>Ligilactobacillus</taxon>
    </lineage>
</organism>
<name>A0A0R1ZPP8_9LACO</name>
<keyword evidence="1" id="KW-0678">Repressor</keyword>
<keyword evidence="7" id="KW-1185">Reference proteome</keyword>
<evidence type="ECO:0000313" key="7">
    <source>
        <dbReference type="Proteomes" id="UP000051291"/>
    </source>
</evidence>
<dbReference type="GO" id="GO:0003700">
    <property type="term" value="F:DNA-binding transcription factor activity"/>
    <property type="evidence" value="ECO:0007669"/>
    <property type="project" value="TreeGrafter"/>
</dbReference>
<dbReference type="Gene3D" id="3.40.50.2300">
    <property type="match status" value="2"/>
</dbReference>
<dbReference type="InterPro" id="IPR001761">
    <property type="entry name" value="Peripla_BP/Lac1_sug-bd_dom"/>
</dbReference>
<dbReference type="Gene3D" id="1.10.260.40">
    <property type="entry name" value="lambda repressor-like DNA-binding domains"/>
    <property type="match status" value="1"/>
</dbReference>
<dbReference type="SUPFAM" id="SSF47413">
    <property type="entry name" value="lambda repressor-like DNA-binding domains"/>
    <property type="match status" value="1"/>
</dbReference>
<evidence type="ECO:0000256" key="2">
    <source>
        <dbReference type="ARBA" id="ARBA00023015"/>
    </source>
</evidence>
<dbReference type="CDD" id="cd01392">
    <property type="entry name" value="HTH_LacI"/>
    <property type="match status" value="1"/>
</dbReference>
<dbReference type="Pfam" id="PF00532">
    <property type="entry name" value="Peripla_BP_1"/>
    <property type="match status" value="1"/>
</dbReference>
<evidence type="ECO:0000256" key="3">
    <source>
        <dbReference type="ARBA" id="ARBA00023125"/>
    </source>
</evidence>
<gene>
    <name evidence="6" type="ORF">FC64_GL000309</name>
</gene>
<dbReference type="PROSITE" id="PS00356">
    <property type="entry name" value="HTH_LACI_1"/>
    <property type="match status" value="1"/>
</dbReference>
<dbReference type="RefSeq" id="WP_057906455.1">
    <property type="nucleotide sequence ID" value="NZ_AYYZ01000015.1"/>
</dbReference>
<sequence length="329" mass="37101">MRPKLTDVAKKAGVSPTTVSRVINNYGYLSEKTKNKVYQAIQELNYRPNSLARSLQGKQTNLIGVIVPDITNPFFAELVSSIEKELFNKGYKMILCNANYDSRKEQEYLQMLIANQVDGIITGTHNLDIEEYNKVGLPIVSFDRTLSENVPIVSCDNYQGGCLATEELYQAGCRHIDFFGNPQSIANPTNQRLKAYEDTIQKFGLKAHVHAVRFSESPTLKAVSVWQLLEQHTADGIFCSDDLTALLVLQEAQKLNIHIPTQLKVIGFDGTKLNQTYHPELSTIVQPIKEIAELLTELLCKRIENPDFKMETNQFKLPVKILRSKTTAH</sequence>
<protein>
    <submittedName>
        <fullName evidence="6">Sucrose operon repressor</fullName>
    </submittedName>
</protein>
<dbReference type="AlphaFoldDB" id="A0A0R1ZPP8"/>
<dbReference type="PANTHER" id="PTHR30146:SF95">
    <property type="entry name" value="RIBOSE OPERON REPRESSOR"/>
    <property type="match status" value="1"/>
</dbReference>
<dbReference type="PANTHER" id="PTHR30146">
    <property type="entry name" value="LACI-RELATED TRANSCRIPTIONAL REPRESSOR"/>
    <property type="match status" value="1"/>
</dbReference>